<comment type="caution">
    <text evidence="2">The sequence shown here is derived from an EMBL/GenBank/DDBJ whole genome shotgun (WGS) entry which is preliminary data.</text>
</comment>
<feature type="signal peptide" evidence="1">
    <location>
        <begin position="1"/>
        <end position="20"/>
    </location>
</feature>
<feature type="chain" id="PRO_5015906209" evidence="1">
    <location>
        <begin position="21"/>
        <end position="182"/>
    </location>
</feature>
<keyword evidence="1" id="KW-0732">Signal</keyword>
<dbReference type="InParanoid" id="A0A2V0PRU6"/>
<reference evidence="2 3" key="1">
    <citation type="journal article" date="2018" name="Sci. Rep.">
        <title>Raphidocelis subcapitata (=Pseudokirchneriella subcapitata) provides an insight into genome evolution and environmental adaptations in the Sphaeropleales.</title>
        <authorList>
            <person name="Suzuki S."/>
            <person name="Yamaguchi H."/>
            <person name="Nakajima N."/>
            <person name="Kawachi M."/>
        </authorList>
    </citation>
    <scope>NUCLEOTIDE SEQUENCE [LARGE SCALE GENOMIC DNA]</scope>
    <source>
        <strain evidence="2 3">NIES-35</strain>
    </source>
</reference>
<keyword evidence="3" id="KW-1185">Reference proteome</keyword>
<proteinExistence type="predicted"/>
<dbReference type="AlphaFoldDB" id="A0A2V0PRU6"/>
<dbReference type="OrthoDB" id="5945141at2759"/>
<protein>
    <submittedName>
        <fullName evidence="2">Uncharacterized protein</fullName>
    </submittedName>
</protein>
<evidence type="ECO:0000313" key="3">
    <source>
        <dbReference type="Proteomes" id="UP000247498"/>
    </source>
</evidence>
<organism evidence="2 3">
    <name type="scientific">Raphidocelis subcapitata</name>
    <dbReference type="NCBI Taxonomy" id="307507"/>
    <lineage>
        <taxon>Eukaryota</taxon>
        <taxon>Viridiplantae</taxon>
        <taxon>Chlorophyta</taxon>
        <taxon>core chlorophytes</taxon>
        <taxon>Chlorophyceae</taxon>
        <taxon>CS clade</taxon>
        <taxon>Sphaeropleales</taxon>
        <taxon>Selenastraceae</taxon>
        <taxon>Raphidocelis</taxon>
    </lineage>
</organism>
<evidence type="ECO:0000313" key="2">
    <source>
        <dbReference type="EMBL" id="GBG00308.1"/>
    </source>
</evidence>
<gene>
    <name evidence="2" type="ORF">Rsub_13286</name>
</gene>
<feature type="non-terminal residue" evidence="2">
    <location>
        <position position="182"/>
    </location>
</feature>
<name>A0A2V0PRU6_9CHLO</name>
<sequence length="182" mass="19038">MTSILAALLAVHLLVAGAQATCTVEPGKRCGDPDPAACPDGCAQAQNLSCDATKRMCYNSPRAENQPCSEGYACGQGLSCAPYIGKCLSSPRKSGEWCLPDRPAHNCGPGLKCHPVLFKCFSDPPDYNEPCDGKCAEGLSCDRTIATCARLAPVTGSCHAYGAACQAGLECDATMRQCYHSP</sequence>
<accession>A0A2V0PRU6</accession>
<evidence type="ECO:0000256" key="1">
    <source>
        <dbReference type="SAM" id="SignalP"/>
    </source>
</evidence>
<dbReference type="Proteomes" id="UP000247498">
    <property type="component" value="Unassembled WGS sequence"/>
</dbReference>
<dbReference type="EMBL" id="BDRX01000210">
    <property type="protein sequence ID" value="GBG00308.1"/>
    <property type="molecule type" value="Genomic_DNA"/>
</dbReference>